<keyword evidence="2" id="KW-1185">Reference proteome</keyword>
<gene>
    <name evidence="1" type="ORF">Lery_2413</name>
</gene>
<dbReference type="EMBL" id="LNYA01000034">
    <property type="protein sequence ID" value="KTC94246.1"/>
    <property type="molecule type" value="Genomic_DNA"/>
</dbReference>
<reference evidence="1 2" key="1">
    <citation type="submission" date="2015-11" db="EMBL/GenBank/DDBJ databases">
        <title>Genomic analysis of 38 Legionella species identifies large and diverse effector repertoires.</title>
        <authorList>
            <person name="Burstein D."/>
            <person name="Amaro F."/>
            <person name="Zusman T."/>
            <person name="Lifshitz Z."/>
            <person name="Cohen O."/>
            <person name="Gilbert J.A."/>
            <person name="Pupko T."/>
            <person name="Shuman H.A."/>
            <person name="Segal G."/>
        </authorList>
    </citation>
    <scope>NUCLEOTIDE SEQUENCE [LARGE SCALE GENOMIC DNA]</scope>
    <source>
        <strain evidence="1 2">SE-32A-C8</strain>
    </source>
</reference>
<sequence length="56" mass="5527">MSLVKIIKVIGMVIGLSATFFLSSCDGTLKQSAQEVDGGYGGHSAGGHGGHGGVGH</sequence>
<evidence type="ECO:0000313" key="2">
    <source>
        <dbReference type="Proteomes" id="UP000054773"/>
    </source>
</evidence>
<dbReference type="PROSITE" id="PS51257">
    <property type="entry name" value="PROKAR_LIPOPROTEIN"/>
    <property type="match status" value="1"/>
</dbReference>
<name>A0A0W0TFC3_LEGER</name>
<accession>A0A0W0TFC3</accession>
<proteinExistence type="predicted"/>
<protein>
    <recommendedName>
        <fullName evidence="3">Lipoprotein</fullName>
    </recommendedName>
</protein>
<dbReference type="AlphaFoldDB" id="A0A0W0TFC3"/>
<organism evidence="1 2">
    <name type="scientific">Legionella erythra</name>
    <dbReference type="NCBI Taxonomy" id="448"/>
    <lineage>
        <taxon>Bacteria</taxon>
        <taxon>Pseudomonadati</taxon>
        <taxon>Pseudomonadota</taxon>
        <taxon>Gammaproteobacteria</taxon>
        <taxon>Legionellales</taxon>
        <taxon>Legionellaceae</taxon>
        <taxon>Legionella</taxon>
    </lineage>
</organism>
<dbReference type="Proteomes" id="UP000054773">
    <property type="component" value="Unassembled WGS sequence"/>
</dbReference>
<dbReference type="STRING" id="448.Lery_2413"/>
<evidence type="ECO:0008006" key="3">
    <source>
        <dbReference type="Google" id="ProtNLM"/>
    </source>
</evidence>
<dbReference type="PATRIC" id="fig|448.7.peg.2534"/>
<comment type="caution">
    <text evidence="1">The sequence shown here is derived from an EMBL/GenBank/DDBJ whole genome shotgun (WGS) entry which is preliminary data.</text>
</comment>
<evidence type="ECO:0000313" key="1">
    <source>
        <dbReference type="EMBL" id="KTC94246.1"/>
    </source>
</evidence>